<dbReference type="Pfam" id="PF06629">
    <property type="entry name" value="MipA"/>
    <property type="match status" value="1"/>
</dbReference>
<organism evidence="2 3">
    <name type="scientific">Hylemonella gracilis</name>
    <dbReference type="NCBI Taxonomy" id="80880"/>
    <lineage>
        <taxon>Bacteria</taxon>
        <taxon>Pseudomonadati</taxon>
        <taxon>Pseudomonadota</taxon>
        <taxon>Betaproteobacteria</taxon>
        <taxon>Burkholderiales</taxon>
        <taxon>Comamonadaceae</taxon>
        <taxon>Hylemonella</taxon>
    </lineage>
</organism>
<evidence type="ECO:0000256" key="1">
    <source>
        <dbReference type="SAM" id="SignalP"/>
    </source>
</evidence>
<reference evidence="2 3" key="1">
    <citation type="submission" date="2018-07" db="EMBL/GenBank/DDBJ databases">
        <title>Exploring interactions and the metabolic potential of the ultra-small soil bacteria Hylemonella gracilis.</title>
        <authorList>
            <person name="Tyc O."/>
            <person name="Kulkarni P."/>
            <person name="Gawehns F."/>
            <person name="Hundscheid M."/>
            <person name="Zweers H."/>
            <person name="Garbeva P."/>
        </authorList>
    </citation>
    <scope>NUCLEOTIDE SEQUENCE [LARGE SCALE GENOMIC DNA]</scope>
    <source>
        <strain evidence="2 3">NS1</strain>
    </source>
</reference>
<gene>
    <name evidence="2" type="ORF">DW355_05680</name>
</gene>
<dbReference type="InterPro" id="IPR010583">
    <property type="entry name" value="MipA"/>
</dbReference>
<dbReference type="OrthoDB" id="5290976at2"/>
<feature type="signal peptide" evidence="1">
    <location>
        <begin position="1"/>
        <end position="35"/>
    </location>
</feature>
<name>A0A4P6ULL4_9BURK</name>
<keyword evidence="1" id="KW-0732">Signal</keyword>
<sequence>MRARGFRVAGPRAACLVALFACTAFLLLVPGPSRAQEAALANPGQSNPLQEDTVAAAGLPRWELGAGVAMVDFPLYRGAAERQRYWLPTPYVQYRGDYLRVDRERMRSPLLESERVEIDISVNGSVPVDSSESRARRGMDDLDPTLEVGPELRWVLLRDERRTARRGDTFIDLRVPLRPVFAVNTDRFDQVGWLTQPTLNLAYKNMAGTGWNLGASTSWLFGDAGYHRYFYDVNPRDATADRPAYQASGGASGRQHTLTLSRMRGDLWFGAFLRRDDLRDAVFADSPLVQRRTDHALGFAMGWVFVRSSERGAPRD</sequence>
<proteinExistence type="predicted"/>
<dbReference type="EMBL" id="CP031395">
    <property type="protein sequence ID" value="QBK04341.1"/>
    <property type="molecule type" value="Genomic_DNA"/>
</dbReference>
<accession>A0A4P6ULL4</accession>
<evidence type="ECO:0000313" key="3">
    <source>
        <dbReference type="Proteomes" id="UP000292939"/>
    </source>
</evidence>
<dbReference type="Proteomes" id="UP000292939">
    <property type="component" value="Chromosome"/>
</dbReference>
<protein>
    <submittedName>
        <fullName evidence="2">MipA/OmpV family protein</fullName>
    </submittedName>
</protein>
<evidence type="ECO:0000313" key="2">
    <source>
        <dbReference type="EMBL" id="QBK04341.1"/>
    </source>
</evidence>
<dbReference type="AlphaFoldDB" id="A0A4P6ULL4"/>
<dbReference type="KEGG" id="hgr:DW355_05680"/>
<feature type="chain" id="PRO_5020292783" evidence="1">
    <location>
        <begin position="36"/>
        <end position="316"/>
    </location>
</feature>